<organism evidence="4 5">
    <name type="scientific">Rhynchospora pubera</name>
    <dbReference type="NCBI Taxonomy" id="906938"/>
    <lineage>
        <taxon>Eukaryota</taxon>
        <taxon>Viridiplantae</taxon>
        <taxon>Streptophyta</taxon>
        <taxon>Embryophyta</taxon>
        <taxon>Tracheophyta</taxon>
        <taxon>Spermatophyta</taxon>
        <taxon>Magnoliopsida</taxon>
        <taxon>Liliopsida</taxon>
        <taxon>Poales</taxon>
        <taxon>Cyperaceae</taxon>
        <taxon>Cyperoideae</taxon>
        <taxon>Rhynchosporeae</taxon>
        <taxon>Rhynchospora</taxon>
    </lineage>
</organism>
<dbReference type="PANTHER" id="PTHR31642:SF266">
    <property type="entry name" value="HXXXD-TYPE ACYL-TRANSFERASE FAMILY PROTEIN"/>
    <property type="match status" value="1"/>
</dbReference>
<evidence type="ECO:0000256" key="1">
    <source>
        <dbReference type="ARBA" id="ARBA00009861"/>
    </source>
</evidence>
<dbReference type="GO" id="GO:0016747">
    <property type="term" value="F:acyltransferase activity, transferring groups other than amino-acyl groups"/>
    <property type="evidence" value="ECO:0007669"/>
    <property type="project" value="TreeGrafter"/>
</dbReference>
<keyword evidence="2" id="KW-0808">Transferase</keyword>
<evidence type="ECO:0000313" key="4">
    <source>
        <dbReference type="EMBL" id="KAJ4745459.1"/>
    </source>
</evidence>
<dbReference type="Gene3D" id="3.30.559.10">
    <property type="entry name" value="Chloramphenicol acetyltransferase-like domain"/>
    <property type="match status" value="1"/>
</dbReference>
<comment type="similarity">
    <text evidence="1">Belongs to the plant acyltransferase family.</text>
</comment>
<dbReference type="EMBL" id="JAMFTS010000005">
    <property type="protein sequence ID" value="KAJ4745459.1"/>
    <property type="molecule type" value="Genomic_DNA"/>
</dbReference>
<dbReference type="PANTHER" id="PTHR31642">
    <property type="entry name" value="TRICHOTHECENE 3-O-ACETYLTRANSFERASE"/>
    <property type="match status" value="1"/>
</dbReference>
<evidence type="ECO:0000256" key="3">
    <source>
        <dbReference type="ARBA" id="ARBA00023315"/>
    </source>
</evidence>
<dbReference type="Proteomes" id="UP001140206">
    <property type="component" value="Chromosome 5"/>
</dbReference>
<keyword evidence="5" id="KW-1185">Reference proteome</keyword>
<dbReference type="AlphaFoldDB" id="A0AAV8BR86"/>
<name>A0AAV8BR86_9POAL</name>
<dbReference type="InterPro" id="IPR023213">
    <property type="entry name" value="CAT-like_dom_sf"/>
</dbReference>
<keyword evidence="3" id="KW-0012">Acyltransferase</keyword>
<protein>
    <submittedName>
        <fullName evidence="4">Uncharacterized protein</fullName>
    </submittedName>
</protein>
<proteinExistence type="inferred from homology"/>
<evidence type="ECO:0000313" key="5">
    <source>
        <dbReference type="Proteomes" id="UP001140206"/>
    </source>
</evidence>
<gene>
    <name evidence="4" type="ORF">LUZ62_079864</name>
</gene>
<reference evidence="4" key="1">
    <citation type="submission" date="2022-08" db="EMBL/GenBank/DDBJ databases">
        <authorList>
            <person name="Marques A."/>
        </authorList>
    </citation>
    <scope>NUCLEOTIDE SEQUENCE</scope>
    <source>
        <strain evidence="4">RhyPub2mFocal</strain>
        <tissue evidence="4">Leaves</tissue>
    </source>
</reference>
<comment type="caution">
    <text evidence="4">The sequence shown here is derived from an EMBL/GenBank/DDBJ whole genome shotgun (WGS) entry which is preliminary data.</text>
</comment>
<accession>A0AAV8BR86</accession>
<dbReference type="InterPro" id="IPR050317">
    <property type="entry name" value="Plant_Fungal_Acyltransferase"/>
</dbReference>
<evidence type="ECO:0000256" key="2">
    <source>
        <dbReference type="ARBA" id="ARBA00022679"/>
    </source>
</evidence>
<dbReference type="Pfam" id="PF02458">
    <property type="entry name" value="Transferase"/>
    <property type="match status" value="1"/>
</dbReference>
<sequence length="305" mass="34068">MASGSNEYEVMIRSVETVIPAVLVQEHRLPRSNFDILLPAVDISLYFCFQKPTPTACQDSSVRLTTFPTMVAALKAALSKALVIYYTLAGEFVTNAVGEPEILCNSRGVDLIEAYADVELRELNLYNPEDSVEDKLLPKKINGILCIQVTELRCGAMVVGCKFDHRAADSYSFFMFMSAWADIVRNKPINQLPSYCRFLLSSRIFLSSSNSTDPIISRIYAPLSFEPSGNPKRRWLPEIDFGWGNAAFWSIHYPKAEKGGTGYLMPIPQSTGDWVVYAQVEPSIVAAMEQEKTIFRPLRTLAVAQ</sequence>